<name>A0ABT1A5K9_9PSEU</name>
<dbReference type="EMBL" id="JAGSOV010000053">
    <property type="protein sequence ID" value="MCO1658298.1"/>
    <property type="molecule type" value="Genomic_DNA"/>
</dbReference>
<dbReference type="Proteomes" id="UP001165283">
    <property type="component" value="Unassembled WGS sequence"/>
</dbReference>
<proteinExistence type="predicted"/>
<evidence type="ECO:0000313" key="2">
    <source>
        <dbReference type="EMBL" id="MCO1658298.1"/>
    </source>
</evidence>
<keyword evidence="3" id="KW-1185">Reference proteome</keyword>
<accession>A0ABT1A5K9</accession>
<dbReference type="RefSeq" id="WP_252442112.1">
    <property type="nucleotide sequence ID" value="NZ_JAGSOV010000053.1"/>
</dbReference>
<reference evidence="2" key="1">
    <citation type="submission" date="2021-04" db="EMBL/GenBank/DDBJ databases">
        <title>Pseudonocardia sp. nov., isolated from sandy soil of mangrove forest.</title>
        <authorList>
            <person name="Zan Z."/>
            <person name="Huang R."/>
            <person name="Liu W."/>
        </authorList>
    </citation>
    <scope>NUCLEOTIDE SEQUENCE</scope>
    <source>
        <strain evidence="2">S2-4</strain>
    </source>
</reference>
<evidence type="ECO:0000313" key="3">
    <source>
        <dbReference type="Proteomes" id="UP001165283"/>
    </source>
</evidence>
<protein>
    <submittedName>
        <fullName evidence="2">Uncharacterized protein</fullName>
    </submittedName>
</protein>
<organism evidence="2 3">
    <name type="scientific">Pseudonocardia humida</name>
    <dbReference type="NCBI Taxonomy" id="2800819"/>
    <lineage>
        <taxon>Bacteria</taxon>
        <taxon>Bacillati</taxon>
        <taxon>Actinomycetota</taxon>
        <taxon>Actinomycetes</taxon>
        <taxon>Pseudonocardiales</taxon>
        <taxon>Pseudonocardiaceae</taxon>
        <taxon>Pseudonocardia</taxon>
    </lineage>
</organism>
<evidence type="ECO:0000256" key="1">
    <source>
        <dbReference type="SAM" id="MobiDB-lite"/>
    </source>
</evidence>
<feature type="region of interest" description="Disordered" evidence="1">
    <location>
        <begin position="1"/>
        <end position="20"/>
    </location>
</feature>
<sequence length="74" mass="8045">MPEIRVPQWRPEAPPTPPTPQTVVAPCACGHGKDAHEHYRPGSDCGACGAELCDEYRKLGGPVRRGLRRWGLVG</sequence>
<gene>
    <name evidence="2" type="ORF">KDL28_24860</name>
</gene>
<comment type="caution">
    <text evidence="2">The sequence shown here is derived from an EMBL/GenBank/DDBJ whole genome shotgun (WGS) entry which is preliminary data.</text>
</comment>